<sequence>MSITAFTTIETGRLRLRHFMDADLAPFMAYRNDPEVARYQSWEGISESEARTFVQEQMKAQPGAPGQWFQIAVELKETGVLVGDCALKIEEHDERQAEIGYTLARAYQGQGIASEAVRCVLEYAFVTLGLHRVIAITDCENAASIALLERLGLRREGHFHQNVWFKGKWGDEYLYAMVQEEWLILRRDSSG</sequence>
<organism evidence="2 3">
    <name type="scientific">Dictyobacter halimunensis</name>
    <dbReference type="NCBI Taxonomy" id="3026934"/>
    <lineage>
        <taxon>Bacteria</taxon>
        <taxon>Bacillati</taxon>
        <taxon>Chloroflexota</taxon>
        <taxon>Ktedonobacteria</taxon>
        <taxon>Ktedonobacterales</taxon>
        <taxon>Dictyobacteraceae</taxon>
        <taxon>Dictyobacter</taxon>
    </lineage>
</organism>
<dbReference type="Pfam" id="PF13302">
    <property type="entry name" value="Acetyltransf_3"/>
    <property type="match status" value="1"/>
</dbReference>
<feature type="domain" description="N-acetyltransferase" evidence="1">
    <location>
        <begin position="14"/>
        <end position="180"/>
    </location>
</feature>
<gene>
    <name evidence="2" type="ORF">KDH_78300</name>
</gene>
<dbReference type="PROSITE" id="PS51186">
    <property type="entry name" value="GNAT"/>
    <property type="match status" value="1"/>
</dbReference>
<dbReference type="Proteomes" id="UP001344906">
    <property type="component" value="Unassembled WGS sequence"/>
</dbReference>
<name>A0ABQ6G860_9CHLR</name>
<evidence type="ECO:0000313" key="2">
    <source>
        <dbReference type="EMBL" id="GLV61013.1"/>
    </source>
</evidence>
<dbReference type="SUPFAM" id="SSF55729">
    <property type="entry name" value="Acyl-CoA N-acyltransferases (Nat)"/>
    <property type="match status" value="1"/>
</dbReference>
<dbReference type="Gene3D" id="3.40.630.30">
    <property type="match status" value="1"/>
</dbReference>
<dbReference type="RefSeq" id="WP_338258279.1">
    <property type="nucleotide sequence ID" value="NZ_BSRI01000002.1"/>
</dbReference>
<evidence type="ECO:0000313" key="3">
    <source>
        <dbReference type="Proteomes" id="UP001344906"/>
    </source>
</evidence>
<comment type="caution">
    <text evidence="2">The sequence shown here is derived from an EMBL/GenBank/DDBJ whole genome shotgun (WGS) entry which is preliminary data.</text>
</comment>
<dbReference type="InterPro" id="IPR016181">
    <property type="entry name" value="Acyl_CoA_acyltransferase"/>
</dbReference>
<dbReference type="PANTHER" id="PTHR43792:SF1">
    <property type="entry name" value="N-ACETYLTRANSFERASE DOMAIN-CONTAINING PROTEIN"/>
    <property type="match status" value="1"/>
</dbReference>
<dbReference type="InterPro" id="IPR051531">
    <property type="entry name" value="N-acetyltransferase"/>
</dbReference>
<dbReference type="PANTHER" id="PTHR43792">
    <property type="entry name" value="GNAT FAMILY, PUTATIVE (AFU_ORTHOLOGUE AFUA_3G00765)-RELATED-RELATED"/>
    <property type="match status" value="1"/>
</dbReference>
<proteinExistence type="predicted"/>
<protein>
    <submittedName>
        <fullName evidence="2">N-acetyltransferase</fullName>
    </submittedName>
</protein>
<accession>A0ABQ6G860</accession>
<dbReference type="CDD" id="cd04301">
    <property type="entry name" value="NAT_SF"/>
    <property type="match status" value="1"/>
</dbReference>
<evidence type="ECO:0000259" key="1">
    <source>
        <dbReference type="PROSITE" id="PS51186"/>
    </source>
</evidence>
<keyword evidence="3" id="KW-1185">Reference proteome</keyword>
<reference evidence="2 3" key="1">
    <citation type="submission" date="2023-02" db="EMBL/GenBank/DDBJ databases">
        <title>Dictyobacter halimunensis sp. nov., a new member of the class Ktedonobacteria from forest soil in a geothermal area.</title>
        <authorList>
            <person name="Rachmania M.K."/>
            <person name="Ningsih F."/>
            <person name="Sakai Y."/>
            <person name="Yabe S."/>
            <person name="Yokota A."/>
            <person name="Sjamsuridzal W."/>
        </authorList>
    </citation>
    <scope>NUCLEOTIDE SEQUENCE [LARGE SCALE GENOMIC DNA]</scope>
    <source>
        <strain evidence="2 3">S3.2.2.5</strain>
    </source>
</reference>
<dbReference type="EMBL" id="BSRI01000002">
    <property type="protein sequence ID" value="GLV61013.1"/>
    <property type="molecule type" value="Genomic_DNA"/>
</dbReference>
<dbReference type="InterPro" id="IPR000182">
    <property type="entry name" value="GNAT_dom"/>
</dbReference>